<evidence type="ECO:0000313" key="3">
    <source>
        <dbReference type="Proteomes" id="UP000063234"/>
    </source>
</evidence>
<dbReference type="RefSeq" id="WP_068550696.1">
    <property type="nucleotide sequence ID" value="NZ_AP013035.1"/>
</dbReference>
<name>A0A0S3QW57_THET7</name>
<dbReference type="STRING" id="1298851.TST_1749"/>
<evidence type="ECO:0000256" key="1">
    <source>
        <dbReference type="SAM" id="SignalP"/>
    </source>
</evidence>
<feature type="chain" id="PRO_5006616351" description="Leucine-binding protein domain-containing protein" evidence="1">
    <location>
        <begin position="24"/>
        <end position="300"/>
    </location>
</feature>
<evidence type="ECO:0008006" key="4">
    <source>
        <dbReference type="Google" id="ProtNLM"/>
    </source>
</evidence>
<feature type="signal peptide" evidence="1">
    <location>
        <begin position="1"/>
        <end position="23"/>
    </location>
</feature>
<organism evidence="2 3">
    <name type="scientific">Thermosulfidibacter takaii (strain DSM 17441 / JCM 13301 / NBRC 103674 / ABI70S6)</name>
    <dbReference type="NCBI Taxonomy" id="1298851"/>
    <lineage>
        <taxon>Bacteria</taxon>
        <taxon>Pseudomonadati</taxon>
        <taxon>Thermosulfidibacterota</taxon>
        <taxon>Thermosulfidibacteria</taxon>
        <taxon>Thermosulfidibacterales</taxon>
        <taxon>Thermosulfidibacteraceae</taxon>
    </lineage>
</organism>
<dbReference type="AlphaFoldDB" id="A0A0S3QW57"/>
<sequence>MKRFTAILLSISLLFLATSHSYAVTVCFPAGATQEQLEELNGIELAFKEHKITLSREIGCKDVLIKLSENKTIAVSSLLPTLQEEAEQVLSLIKGDKIAIVYDNSYQELEDVVVNKLLETNLQPILTYSFPKEKNNFMDLLQLLIDLKENKKETISTVIFIGTYRKAILIMPLLRIFRPFPKVVATWRIYDPLMFAYNSFMETTEYYEWFPSWLPLLNIREFVVKYLSYYKTLPSRFAALGYDAATIALRASEEGKSLQDVRMLGVTGLKGIDKTGLPPRSYYLVDIKALPQLPPPVATR</sequence>
<keyword evidence="1" id="KW-0732">Signal</keyword>
<dbReference type="OrthoDB" id="9783240at2"/>
<dbReference type="Gene3D" id="3.40.50.2300">
    <property type="match status" value="2"/>
</dbReference>
<gene>
    <name evidence="2" type="ORF">TST_1749</name>
</gene>
<dbReference type="SUPFAM" id="SSF53822">
    <property type="entry name" value="Periplasmic binding protein-like I"/>
    <property type="match status" value="1"/>
</dbReference>
<reference evidence="3" key="1">
    <citation type="journal article" date="2018" name="Science">
        <title>A primordial and reversible TCA cycle in a facultatively chemolithoautotrophic thermophile.</title>
        <authorList>
            <person name="Nunoura T."/>
            <person name="Chikaraishi Y."/>
            <person name="Izaki R."/>
            <person name="Suwa T."/>
            <person name="Sato T."/>
            <person name="Harada T."/>
            <person name="Mori K."/>
            <person name="Kato Y."/>
            <person name="Miyazaki M."/>
            <person name="Shimamura S."/>
            <person name="Yanagawa K."/>
            <person name="Shuto A."/>
            <person name="Ohkouchi N."/>
            <person name="Fujita N."/>
            <person name="Takaki Y."/>
            <person name="Atomi H."/>
            <person name="Takai K."/>
        </authorList>
    </citation>
    <scope>NUCLEOTIDE SEQUENCE [LARGE SCALE GENOMIC DNA]</scope>
    <source>
        <strain evidence="3">DSM 17441 / JCM 13301 / NBRC 103674 / ABI70S6</strain>
    </source>
</reference>
<dbReference type="KEGG" id="ttk:TST_1749"/>
<keyword evidence="3" id="KW-1185">Reference proteome</keyword>
<accession>A0A0S3QW57</accession>
<protein>
    <recommendedName>
        <fullName evidence="4">Leucine-binding protein domain-containing protein</fullName>
    </recommendedName>
</protein>
<dbReference type="InterPro" id="IPR028082">
    <property type="entry name" value="Peripla_BP_I"/>
</dbReference>
<evidence type="ECO:0000313" key="2">
    <source>
        <dbReference type="EMBL" id="BAT72533.1"/>
    </source>
</evidence>
<dbReference type="EMBL" id="AP013035">
    <property type="protein sequence ID" value="BAT72533.1"/>
    <property type="molecule type" value="Genomic_DNA"/>
</dbReference>
<proteinExistence type="predicted"/>
<dbReference type="Proteomes" id="UP000063234">
    <property type="component" value="Chromosome"/>
</dbReference>